<accession>A0A096AQT7</accession>
<feature type="compositionally biased region" description="Acidic residues" evidence="1">
    <location>
        <begin position="60"/>
        <end position="70"/>
    </location>
</feature>
<reference evidence="2 3" key="1">
    <citation type="submission" date="2014-07" db="EMBL/GenBank/DDBJ databases">
        <authorList>
            <person name="McCorrison J."/>
            <person name="Sanka R."/>
            <person name="Torralba M."/>
            <person name="Gillis M."/>
            <person name="Haft D.H."/>
            <person name="Methe B."/>
            <person name="Sutton G."/>
            <person name="Nelson K.E."/>
        </authorList>
    </citation>
    <scope>NUCLEOTIDE SEQUENCE [LARGE SCALE GENOMIC DNA]</scope>
    <source>
        <strain evidence="2 3">DNF00882</strain>
    </source>
</reference>
<dbReference type="AlphaFoldDB" id="A0A096AQT7"/>
<feature type="region of interest" description="Disordered" evidence="1">
    <location>
        <begin position="44"/>
        <end position="80"/>
    </location>
</feature>
<dbReference type="RefSeq" id="WP_036883046.1">
    <property type="nucleotide sequence ID" value="NZ_JRNR01000041.1"/>
</dbReference>
<feature type="compositionally biased region" description="Basic and acidic residues" evidence="1">
    <location>
        <begin position="44"/>
        <end position="59"/>
    </location>
</feature>
<organism evidence="2 3">
    <name type="scientific">Prevotella disiens DNF00882</name>
    <dbReference type="NCBI Taxonomy" id="1401075"/>
    <lineage>
        <taxon>Bacteria</taxon>
        <taxon>Pseudomonadati</taxon>
        <taxon>Bacteroidota</taxon>
        <taxon>Bacteroidia</taxon>
        <taxon>Bacteroidales</taxon>
        <taxon>Prevotellaceae</taxon>
        <taxon>Prevotella</taxon>
    </lineage>
</organism>
<evidence type="ECO:0000313" key="2">
    <source>
        <dbReference type="EMBL" id="KGF49448.1"/>
    </source>
</evidence>
<dbReference type="EMBL" id="JRNR01000041">
    <property type="protein sequence ID" value="KGF49448.1"/>
    <property type="molecule type" value="Genomic_DNA"/>
</dbReference>
<dbReference type="Proteomes" id="UP000029538">
    <property type="component" value="Unassembled WGS sequence"/>
</dbReference>
<proteinExistence type="predicted"/>
<sequence>MNREANNIYNAATDRRTYLSPRTEIIKIGTINFIAVSETLKIPRKEEPTDEAFGKKWQGDDLDSWDDEDGSNDKSWGSMW</sequence>
<evidence type="ECO:0000313" key="3">
    <source>
        <dbReference type="Proteomes" id="UP000029538"/>
    </source>
</evidence>
<protein>
    <submittedName>
        <fullName evidence="2">Uncharacterized protein</fullName>
    </submittedName>
</protein>
<gene>
    <name evidence="2" type="ORF">HMPREF0654_05055</name>
</gene>
<comment type="caution">
    <text evidence="2">The sequence shown here is derived from an EMBL/GenBank/DDBJ whole genome shotgun (WGS) entry which is preliminary data.</text>
</comment>
<evidence type="ECO:0000256" key="1">
    <source>
        <dbReference type="SAM" id="MobiDB-lite"/>
    </source>
</evidence>
<name>A0A096AQT7_9BACT</name>